<dbReference type="EMBL" id="ADAS02000027">
    <property type="protein sequence ID" value="OAV95631.1"/>
    <property type="molecule type" value="Genomic_DNA"/>
</dbReference>
<dbReference type="GO" id="GO:0005667">
    <property type="term" value="C:transcription regulator complex"/>
    <property type="evidence" value="ECO:0007669"/>
    <property type="project" value="TreeGrafter"/>
</dbReference>
<dbReference type="SMART" id="SM00355">
    <property type="entry name" value="ZnF_C2H2"/>
    <property type="match status" value="2"/>
</dbReference>
<evidence type="ECO:0000256" key="6">
    <source>
        <dbReference type="PROSITE-ProRule" id="PRU00042"/>
    </source>
</evidence>
<dbReference type="PANTHER" id="PTHR14003:SF19">
    <property type="entry name" value="YY2 TRANSCRIPTION FACTOR"/>
    <property type="match status" value="1"/>
</dbReference>
<accession>A0A180GSU5</accession>
<evidence type="ECO:0000256" key="4">
    <source>
        <dbReference type="ARBA" id="ARBA00022833"/>
    </source>
</evidence>
<proteinExistence type="predicted"/>
<evidence type="ECO:0000313" key="9">
    <source>
        <dbReference type="EMBL" id="OAV95631.1"/>
    </source>
</evidence>
<gene>
    <name evidence="9" type="ORF">PTTG_26612</name>
</gene>
<dbReference type="STRING" id="630390.A0A180GSU5"/>
<feature type="region of interest" description="Disordered" evidence="7">
    <location>
        <begin position="154"/>
        <end position="180"/>
    </location>
</feature>
<reference evidence="9" key="1">
    <citation type="submission" date="2009-11" db="EMBL/GenBank/DDBJ databases">
        <authorList>
            <consortium name="The Broad Institute Genome Sequencing Platform"/>
            <person name="Ward D."/>
            <person name="Feldgarden M."/>
            <person name="Earl A."/>
            <person name="Young S.K."/>
            <person name="Zeng Q."/>
            <person name="Koehrsen M."/>
            <person name="Alvarado L."/>
            <person name="Berlin A."/>
            <person name="Bochicchio J."/>
            <person name="Borenstein D."/>
            <person name="Chapman S.B."/>
            <person name="Chen Z."/>
            <person name="Engels R."/>
            <person name="Freedman E."/>
            <person name="Gellesch M."/>
            <person name="Goldberg J."/>
            <person name="Griggs A."/>
            <person name="Gujja S."/>
            <person name="Heilman E."/>
            <person name="Heiman D."/>
            <person name="Hepburn T."/>
            <person name="Howarth C."/>
            <person name="Jen D."/>
            <person name="Larson L."/>
            <person name="Lewis B."/>
            <person name="Mehta T."/>
            <person name="Park D."/>
            <person name="Pearson M."/>
            <person name="Roberts A."/>
            <person name="Saif S."/>
            <person name="Shea T."/>
            <person name="Shenoy N."/>
            <person name="Sisk P."/>
            <person name="Stolte C."/>
            <person name="Sykes S."/>
            <person name="Thomson T."/>
            <person name="Walk T."/>
            <person name="White J."/>
            <person name="Yandava C."/>
            <person name="Izard J."/>
            <person name="Baranova O.V."/>
            <person name="Blanton J.M."/>
            <person name="Tanner A.C."/>
            <person name="Dewhirst F.E."/>
            <person name="Haas B."/>
            <person name="Nusbaum C."/>
            <person name="Birren B."/>
        </authorList>
    </citation>
    <scope>NUCLEOTIDE SEQUENCE [LARGE SCALE GENOMIC DNA]</scope>
    <source>
        <strain evidence="9">1-1 BBBD Race 1</strain>
    </source>
</reference>
<evidence type="ECO:0000313" key="10">
    <source>
        <dbReference type="EnsemblFungi" id="PTTG_26612-t43_1-p1"/>
    </source>
</evidence>
<dbReference type="PANTHER" id="PTHR14003">
    <property type="entry name" value="TRANSCRIPTIONAL REPRESSOR PROTEIN YY"/>
    <property type="match status" value="1"/>
</dbReference>
<keyword evidence="2" id="KW-0677">Repeat</keyword>
<dbReference type="InterPro" id="IPR036236">
    <property type="entry name" value="Znf_C2H2_sf"/>
</dbReference>
<dbReference type="InterPro" id="IPR013087">
    <property type="entry name" value="Znf_C2H2_type"/>
</dbReference>
<dbReference type="PROSITE" id="PS00028">
    <property type="entry name" value="ZINC_FINGER_C2H2_1"/>
    <property type="match status" value="2"/>
</dbReference>
<dbReference type="GO" id="GO:0031519">
    <property type="term" value="C:PcG protein complex"/>
    <property type="evidence" value="ECO:0007669"/>
    <property type="project" value="TreeGrafter"/>
</dbReference>
<dbReference type="PROSITE" id="PS50157">
    <property type="entry name" value="ZINC_FINGER_C2H2_2"/>
    <property type="match status" value="2"/>
</dbReference>
<organism evidence="9">
    <name type="scientific">Puccinia triticina (isolate 1-1 / race 1 (BBBD))</name>
    <name type="common">Brown leaf rust fungus</name>
    <dbReference type="NCBI Taxonomy" id="630390"/>
    <lineage>
        <taxon>Eukaryota</taxon>
        <taxon>Fungi</taxon>
        <taxon>Dikarya</taxon>
        <taxon>Basidiomycota</taxon>
        <taxon>Pucciniomycotina</taxon>
        <taxon>Pucciniomycetes</taxon>
        <taxon>Pucciniales</taxon>
        <taxon>Pucciniaceae</taxon>
        <taxon>Puccinia</taxon>
    </lineage>
</organism>
<dbReference type="Pfam" id="PF00096">
    <property type="entry name" value="zf-C2H2"/>
    <property type="match status" value="1"/>
</dbReference>
<evidence type="ECO:0000256" key="7">
    <source>
        <dbReference type="SAM" id="MobiDB-lite"/>
    </source>
</evidence>
<dbReference type="GO" id="GO:0000981">
    <property type="term" value="F:DNA-binding transcription factor activity, RNA polymerase II-specific"/>
    <property type="evidence" value="ECO:0007669"/>
    <property type="project" value="TreeGrafter"/>
</dbReference>
<keyword evidence="11" id="KW-1185">Reference proteome</keyword>
<evidence type="ECO:0000256" key="3">
    <source>
        <dbReference type="ARBA" id="ARBA00022771"/>
    </source>
</evidence>
<keyword evidence="1" id="KW-0479">Metal-binding</keyword>
<protein>
    <recommendedName>
        <fullName evidence="5">pH-response transcription factor pacC/RIM101</fullName>
    </recommendedName>
</protein>
<dbReference type="Proteomes" id="UP000005240">
    <property type="component" value="Unassembled WGS sequence"/>
</dbReference>
<name>A0A180GSU5_PUCT1</name>
<dbReference type="OrthoDB" id="2496314at2759"/>
<keyword evidence="4" id="KW-0862">Zinc</keyword>
<dbReference type="EnsemblFungi" id="PTTG_26612-t43_1">
    <property type="protein sequence ID" value="PTTG_26612-t43_1-p1"/>
    <property type="gene ID" value="PTTG_26612"/>
</dbReference>
<dbReference type="SUPFAM" id="SSF57667">
    <property type="entry name" value="beta-beta-alpha zinc fingers"/>
    <property type="match status" value="1"/>
</dbReference>
<sequence length="361" mass="39914">MTDISKDSETPGCNSLLTWSEDLLSLSDLSADSGPLKVDFEHPCPSFFYGPATLSSFGASDHTAYLEERIEPSRPSNHLPFAPMVEDGTHIGVRSHSSFNNSMHRGGFRNFPNKINPSGGNSEARLKSVDQDTALTDDSRLTVATAAALERSDGNNFASLATPRTPTEHTPGSIEATDKDDLTSGSPLGTAYHGQFDGLHFARYLANTRSSTLESFRKIARIPEPPDVEVRLRPSERFLPNESKIYSISSSTEIRDNRSFQARGESIVVARDHKNIVGTSRVVCGRKYREYPCPDCQKLFARPSTLLQHQRIHTGERPYTCEVPGCDQTFNILSNARRHSKRHKISSDACTDLCKDKPISL</sequence>
<dbReference type="GO" id="GO:0008270">
    <property type="term" value="F:zinc ion binding"/>
    <property type="evidence" value="ECO:0007669"/>
    <property type="project" value="UniProtKB-KW"/>
</dbReference>
<dbReference type="Gene3D" id="3.30.160.60">
    <property type="entry name" value="Classic Zinc Finger"/>
    <property type="match status" value="2"/>
</dbReference>
<feature type="domain" description="C2H2-type" evidence="8">
    <location>
        <begin position="319"/>
        <end position="343"/>
    </location>
</feature>
<reference evidence="9" key="2">
    <citation type="submission" date="2016-05" db="EMBL/GenBank/DDBJ databases">
        <title>Comparative analysis highlights variable genome content of wheat rusts and divergence of the mating loci.</title>
        <authorList>
            <person name="Cuomo C.A."/>
            <person name="Bakkeren G."/>
            <person name="Szabo L."/>
            <person name="Khalil H."/>
            <person name="Joly D."/>
            <person name="Goldberg J."/>
            <person name="Young S."/>
            <person name="Zeng Q."/>
            <person name="Fellers J."/>
        </authorList>
    </citation>
    <scope>NUCLEOTIDE SEQUENCE [LARGE SCALE GENOMIC DNA]</scope>
    <source>
        <strain evidence="9">1-1 BBBD Race 1</strain>
    </source>
</reference>
<evidence type="ECO:0000313" key="11">
    <source>
        <dbReference type="Proteomes" id="UP000005240"/>
    </source>
</evidence>
<feature type="compositionally biased region" description="Polar residues" evidence="7">
    <location>
        <begin position="154"/>
        <end position="170"/>
    </location>
</feature>
<evidence type="ECO:0000256" key="1">
    <source>
        <dbReference type="ARBA" id="ARBA00022723"/>
    </source>
</evidence>
<feature type="domain" description="C2H2-type" evidence="8">
    <location>
        <begin position="291"/>
        <end position="318"/>
    </location>
</feature>
<evidence type="ECO:0000259" key="8">
    <source>
        <dbReference type="PROSITE" id="PS50157"/>
    </source>
</evidence>
<dbReference type="AlphaFoldDB" id="A0A180GSU5"/>
<evidence type="ECO:0000256" key="5">
    <source>
        <dbReference type="ARBA" id="ARBA00039490"/>
    </source>
</evidence>
<dbReference type="FunFam" id="3.30.160.60:FF:000340">
    <property type="entry name" value="zinc finger protein 473 isoform X1"/>
    <property type="match status" value="1"/>
</dbReference>
<dbReference type="VEuPathDB" id="FungiDB:PTTG_26612"/>
<reference evidence="10 11" key="3">
    <citation type="journal article" date="2017" name="G3 (Bethesda)">
        <title>Comparative analysis highlights variable genome content of wheat rusts and divergence of the mating loci.</title>
        <authorList>
            <person name="Cuomo C.A."/>
            <person name="Bakkeren G."/>
            <person name="Khalil H.B."/>
            <person name="Panwar V."/>
            <person name="Joly D."/>
            <person name="Linning R."/>
            <person name="Sakthikumar S."/>
            <person name="Song X."/>
            <person name="Adiconis X."/>
            <person name="Fan L."/>
            <person name="Goldberg J.M."/>
            <person name="Levin J.Z."/>
            <person name="Young S."/>
            <person name="Zeng Q."/>
            <person name="Anikster Y."/>
            <person name="Bruce M."/>
            <person name="Wang M."/>
            <person name="Yin C."/>
            <person name="McCallum B."/>
            <person name="Szabo L.J."/>
            <person name="Hulbert S."/>
            <person name="Chen X."/>
            <person name="Fellers J.P."/>
        </authorList>
    </citation>
    <scope>NUCLEOTIDE SEQUENCE</scope>
    <source>
        <strain evidence="10">isolate 1-1 / race 1 (BBBD)</strain>
        <strain evidence="11">Isolate 1-1 / race 1 (BBBD)</strain>
    </source>
</reference>
<dbReference type="GO" id="GO:0000978">
    <property type="term" value="F:RNA polymerase II cis-regulatory region sequence-specific DNA binding"/>
    <property type="evidence" value="ECO:0007669"/>
    <property type="project" value="TreeGrafter"/>
</dbReference>
<reference evidence="10" key="4">
    <citation type="submission" date="2025-05" db="UniProtKB">
        <authorList>
            <consortium name="EnsemblFungi"/>
        </authorList>
    </citation>
    <scope>IDENTIFICATION</scope>
    <source>
        <strain evidence="10">isolate 1-1 / race 1 (BBBD)</strain>
    </source>
</reference>
<keyword evidence="3 6" id="KW-0863">Zinc-finger</keyword>
<evidence type="ECO:0000256" key="2">
    <source>
        <dbReference type="ARBA" id="ARBA00022737"/>
    </source>
</evidence>
<dbReference type="GO" id="GO:0000785">
    <property type="term" value="C:chromatin"/>
    <property type="evidence" value="ECO:0007669"/>
    <property type="project" value="TreeGrafter"/>
</dbReference>